<keyword evidence="2" id="KW-0677">Repeat</keyword>
<keyword evidence="8" id="KW-0472">Membrane</keyword>
<feature type="compositionally biased region" description="Polar residues" evidence="7">
    <location>
        <begin position="468"/>
        <end position="500"/>
    </location>
</feature>
<feature type="transmembrane region" description="Helical" evidence="8">
    <location>
        <begin position="192"/>
        <end position="214"/>
    </location>
</feature>
<dbReference type="PANTHER" id="PTHR47143:SF1">
    <property type="entry name" value="ION_TRANS DOMAIN-CONTAINING PROTEIN"/>
    <property type="match status" value="1"/>
</dbReference>
<keyword evidence="8" id="KW-0812">Transmembrane</keyword>
<sequence>MVQYGRVDCLSHPVCVNFLKFKWKTYGLWLYIFFLTLYIIFLGSLTTIVINPGYYFRSVSGNFQGTGMGVHEGHMNETAAGLLPKGKLDPTATLMVDIVTVYSLLCIIRETLIMISRKARYFNDHSKLLQWISYTLCFLFTAPFTVNMAFSWQWEIGAMAVFFAWFNLLIILQRFDFFGIYVVMFLEILRTLLAALSVFSIVIVAFGLSFHMLMKNEHHLSYSTPLMSMMKVSMMTLEPDYAASFNNPYNDNDESTLPYGATTFLMLIFWIGLAVGDIETVQKNANLKRLAGQVELHSDLENKMPLVMLARVEQYTQRHHPNISKNVFQKLLYRVAISDDVSEKSISSTDIKTDTIAEVLKQKQRLRETFALAEKNNQLLRLLARRFEIQTEDETWDEGPGPGERTRGSLSAGTQANFLGFETGAMRRPFLSPRRISGTFPQHGTGISTSPASPYGSEQHLGGVPPRTATSEPSHVPVRSTSEPKVNVSQNVPLRRTSSAPKAPMEERTATPESSSELNSEPTYSLWEESQPETDHSDSDQSELYLNTLVDSLWQCF</sequence>
<dbReference type="GO" id="GO:0034220">
    <property type="term" value="P:monoatomic ion transmembrane transport"/>
    <property type="evidence" value="ECO:0007669"/>
    <property type="project" value="UniProtKB-KW"/>
</dbReference>
<feature type="transmembrane region" description="Helical" evidence="8">
    <location>
        <begin position="28"/>
        <end position="50"/>
    </location>
</feature>
<keyword evidence="3" id="KW-0040">ANK repeat</keyword>
<feature type="transmembrane region" description="Helical" evidence="8">
    <location>
        <begin position="128"/>
        <end position="146"/>
    </location>
</feature>
<proteinExistence type="predicted"/>
<evidence type="ECO:0000313" key="10">
    <source>
        <dbReference type="Proteomes" id="UP001519460"/>
    </source>
</evidence>
<name>A0ABD0JJK4_9CAEN</name>
<keyword evidence="4" id="KW-0406">Ion transport</keyword>
<dbReference type="InterPro" id="IPR052076">
    <property type="entry name" value="TRP_cation_channel"/>
</dbReference>
<evidence type="ECO:0000256" key="1">
    <source>
        <dbReference type="ARBA" id="ARBA00022448"/>
    </source>
</evidence>
<evidence type="ECO:0000256" key="3">
    <source>
        <dbReference type="ARBA" id="ARBA00023043"/>
    </source>
</evidence>
<reference evidence="9 10" key="1">
    <citation type="journal article" date="2023" name="Sci. Data">
        <title>Genome assembly of the Korean intertidal mud-creeper Batillaria attramentaria.</title>
        <authorList>
            <person name="Patra A.K."/>
            <person name="Ho P.T."/>
            <person name="Jun S."/>
            <person name="Lee S.J."/>
            <person name="Kim Y."/>
            <person name="Won Y.J."/>
        </authorList>
    </citation>
    <scope>NUCLEOTIDE SEQUENCE [LARGE SCALE GENOMIC DNA]</scope>
    <source>
        <strain evidence="9">Wonlab-2016</strain>
    </source>
</reference>
<keyword evidence="1" id="KW-0813">Transport</keyword>
<organism evidence="9 10">
    <name type="scientific">Batillaria attramentaria</name>
    <dbReference type="NCBI Taxonomy" id="370345"/>
    <lineage>
        <taxon>Eukaryota</taxon>
        <taxon>Metazoa</taxon>
        <taxon>Spiralia</taxon>
        <taxon>Lophotrochozoa</taxon>
        <taxon>Mollusca</taxon>
        <taxon>Gastropoda</taxon>
        <taxon>Caenogastropoda</taxon>
        <taxon>Sorbeoconcha</taxon>
        <taxon>Cerithioidea</taxon>
        <taxon>Batillariidae</taxon>
        <taxon>Batillaria</taxon>
    </lineage>
</organism>
<keyword evidence="5" id="KW-0325">Glycoprotein</keyword>
<feature type="region of interest" description="Disordered" evidence="7">
    <location>
        <begin position="432"/>
        <end position="542"/>
    </location>
</feature>
<feature type="transmembrane region" description="Helical" evidence="8">
    <location>
        <begin position="91"/>
        <end position="108"/>
    </location>
</feature>
<evidence type="ECO:0000256" key="4">
    <source>
        <dbReference type="ARBA" id="ARBA00023065"/>
    </source>
</evidence>
<gene>
    <name evidence="9" type="ORF">BaRGS_00033715</name>
</gene>
<evidence type="ECO:0000256" key="2">
    <source>
        <dbReference type="ARBA" id="ARBA00022737"/>
    </source>
</evidence>
<keyword evidence="6" id="KW-0407">Ion channel</keyword>
<evidence type="ECO:0000256" key="7">
    <source>
        <dbReference type="SAM" id="MobiDB-lite"/>
    </source>
</evidence>
<comment type="caution">
    <text evidence="9">The sequence shown here is derived from an EMBL/GenBank/DDBJ whole genome shotgun (WGS) entry which is preliminary data.</text>
</comment>
<dbReference type="PANTHER" id="PTHR47143">
    <property type="entry name" value="TRANSIENT RECEPTOR POTENTIAL CATION CHANNEL PROTEIN PAINLESS"/>
    <property type="match status" value="1"/>
</dbReference>
<accession>A0ABD0JJK4</accession>
<dbReference type="Proteomes" id="UP001519460">
    <property type="component" value="Unassembled WGS sequence"/>
</dbReference>
<protein>
    <submittedName>
        <fullName evidence="9">Uncharacterized protein</fullName>
    </submittedName>
</protein>
<feature type="compositionally biased region" description="Polar residues" evidence="7">
    <location>
        <begin position="439"/>
        <end position="452"/>
    </location>
</feature>
<dbReference type="EMBL" id="JACVVK020000417">
    <property type="protein sequence ID" value="KAK7475034.1"/>
    <property type="molecule type" value="Genomic_DNA"/>
</dbReference>
<evidence type="ECO:0000256" key="8">
    <source>
        <dbReference type="SAM" id="Phobius"/>
    </source>
</evidence>
<keyword evidence="10" id="KW-1185">Reference proteome</keyword>
<evidence type="ECO:0000256" key="5">
    <source>
        <dbReference type="ARBA" id="ARBA00023180"/>
    </source>
</evidence>
<evidence type="ECO:0000256" key="6">
    <source>
        <dbReference type="ARBA" id="ARBA00023303"/>
    </source>
</evidence>
<feature type="transmembrane region" description="Helical" evidence="8">
    <location>
        <begin position="257"/>
        <end position="278"/>
    </location>
</feature>
<evidence type="ECO:0000313" key="9">
    <source>
        <dbReference type="EMBL" id="KAK7475034.1"/>
    </source>
</evidence>
<dbReference type="AlphaFoldDB" id="A0ABD0JJK4"/>
<feature type="region of interest" description="Disordered" evidence="7">
    <location>
        <begin position="393"/>
        <end position="413"/>
    </location>
</feature>
<feature type="compositionally biased region" description="Polar residues" evidence="7">
    <location>
        <begin position="511"/>
        <end position="523"/>
    </location>
</feature>
<keyword evidence="8" id="KW-1133">Transmembrane helix</keyword>